<dbReference type="InterPro" id="IPR050901">
    <property type="entry name" value="BP-dep_ABC_trans_perm"/>
</dbReference>
<dbReference type="STRING" id="1121302.SAMN02745163_00719"/>
<dbReference type="SUPFAM" id="SSF161098">
    <property type="entry name" value="MetI-like"/>
    <property type="match status" value="1"/>
</dbReference>
<dbReference type="Proteomes" id="UP000184310">
    <property type="component" value="Unassembled WGS sequence"/>
</dbReference>
<dbReference type="Gene3D" id="1.10.3720.10">
    <property type="entry name" value="MetI-like"/>
    <property type="match status" value="1"/>
</dbReference>
<evidence type="ECO:0000256" key="5">
    <source>
        <dbReference type="ARBA" id="ARBA00022989"/>
    </source>
</evidence>
<feature type="transmembrane region" description="Helical" evidence="7">
    <location>
        <begin position="260"/>
        <end position="280"/>
    </location>
</feature>
<proteinExistence type="inferred from homology"/>
<evidence type="ECO:0000256" key="2">
    <source>
        <dbReference type="ARBA" id="ARBA00022448"/>
    </source>
</evidence>
<gene>
    <name evidence="9" type="ORF">SAMN02745163_00719</name>
</gene>
<evidence type="ECO:0000256" key="3">
    <source>
        <dbReference type="ARBA" id="ARBA00022475"/>
    </source>
</evidence>
<reference evidence="9 10" key="1">
    <citation type="submission" date="2016-11" db="EMBL/GenBank/DDBJ databases">
        <authorList>
            <person name="Jaros S."/>
            <person name="Januszkiewicz K."/>
            <person name="Wedrychowicz H."/>
        </authorList>
    </citation>
    <scope>NUCLEOTIDE SEQUENCE [LARGE SCALE GENOMIC DNA]</scope>
    <source>
        <strain evidence="9 10">DSM 21758</strain>
    </source>
</reference>
<dbReference type="Pfam" id="PF00528">
    <property type="entry name" value="BPD_transp_1"/>
    <property type="match status" value="1"/>
</dbReference>
<keyword evidence="5 7" id="KW-1133">Transmembrane helix</keyword>
<comment type="similarity">
    <text evidence="7">Belongs to the binding-protein-dependent transport system permease family.</text>
</comment>
<feature type="transmembrane region" description="Helical" evidence="7">
    <location>
        <begin position="213"/>
        <end position="235"/>
    </location>
</feature>
<dbReference type="GO" id="GO:0005886">
    <property type="term" value="C:plasma membrane"/>
    <property type="evidence" value="ECO:0007669"/>
    <property type="project" value="UniProtKB-SubCell"/>
</dbReference>
<evidence type="ECO:0000256" key="4">
    <source>
        <dbReference type="ARBA" id="ARBA00022692"/>
    </source>
</evidence>
<evidence type="ECO:0000259" key="8">
    <source>
        <dbReference type="PROSITE" id="PS50928"/>
    </source>
</evidence>
<accession>A0A1M6DG36</accession>
<evidence type="ECO:0000256" key="6">
    <source>
        <dbReference type="ARBA" id="ARBA00023136"/>
    </source>
</evidence>
<evidence type="ECO:0000256" key="1">
    <source>
        <dbReference type="ARBA" id="ARBA00004651"/>
    </source>
</evidence>
<name>A0A1M6DG36_9CLOT</name>
<dbReference type="OrthoDB" id="156617at2"/>
<keyword evidence="6 7" id="KW-0472">Membrane</keyword>
<feature type="transmembrane region" description="Helical" evidence="7">
    <location>
        <begin position="153"/>
        <end position="175"/>
    </location>
</feature>
<dbReference type="PANTHER" id="PTHR32243:SF24">
    <property type="entry name" value="DIACETYLCHITOBIOSE UPTAKE SYSTEM PERMEASE PROTEIN NGCG"/>
    <property type="match status" value="1"/>
</dbReference>
<keyword evidence="3" id="KW-1003">Cell membrane</keyword>
<dbReference type="InterPro" id="IPR035906">
    <property type="entry name" value="MetI-like_sf"/>
</dbReference>
<evidence type="ECO:0000256" key="7">
    <source>
        <dbReference type="RuleBase" id="RU363032"/>
    </source>
</evidence>
<feature type="transmembrane region" description="Helical" evidence="7">
    <location>
        <begin position="111"/>
        <end position="133"/>
    </location>
</feature>
<dbReference type="PANTHER" id="PTHR32243">
    <property type="entry name" value="MALTOSE TRANSPORT SYSTEM PERMEASE-RELATED"/>
    <property type="match status" value="1"/>
</dbReference>
<keyword evidence="2 7" id="KW-0813">Transport</keyword>
<feature type="transmembrane region" description="Helical" evidence="7">
    <location>
        <begin position="13"/>
        <end position="38"/>
    </location>
</feature>
<dbReference type="AlphaFoldDB" id="A0A1M6DG36"/>
<keyword evidence="4 7" id="KW-0812">Transmembrane</keyword>
<feature type="domain" description="ABC transmembrane type-1" evidence="8">
    <location>
        <begin position="73"/>
        <end position="280"/>
    </location>
</feature>
<dbReference type="CDD" id="cd06261">
    <property type="entry name" value="TM_PBP2"/>
    <property type="match status" value="1"/>
</dbReference>
<dbReference type="GO" id="GO:0055085">
    <property type="term" value="P:transmembrane transport"/>
    <property type="evidence" value="ECO:0007669"/>
    <property type="project" value="InterPro"/>
</dbReference>
<protein>
    <submittedName>
        <fullName evidence="9">Carbohydrate ABC transporter membrane protein 2, CUT1 family (TC 3.A.1.1.-)</fullName>
    </submittedName>
</protein>
<dbReference type="EMBL" id="FQZB01000004">
    <property type="protein sequence ID" value="SHI72155.1"/>
    <property type="molecule type" value="Genomic_DNA"/>
</dbReference>
<evidence type="ECO:0000313" key="9">
    <source>
        <dbReference type="EMBL" id="SHI72155.1"/>
    </source>
</evidence>
<organism evidence="9 10">
    <name type="scientific">Clostridium cavendishii DSM 21758</name>
    <dbReference type="NCBI Taxonomy" id="1121302"/>
    <lineage>
        <taxon>Bacteria</taxon>
        <taxon>Bacillati</taxon>
        <taxon>Bacillota</taxon>
        <taxon>Clostridia</taxon>
        <taxon>Eubacteriales</taxon>
        <taxon>Clostridiaceae</taxon>
        <taxon>Clostridium</taxon>
    </lineage>
</organism>
<feature type="transmembrane region" description="Helical" evidence="7">
    <location>
        <begin position="72"/>
        <end position="99"/>
    </location>
</feature>
<comment type="subcellular location">
    <subcellularLocation>
        <location evidence="1 7">Cell membrane</location>
        <topology evidence="1 7">Multi-pass membrane protein</topology>
    </subcellularLocation>
</comment>
<dbReference type="PROSITE" id="PS50928">
    <property type="entry name" value="ABC_TM1"/>
    <property type="match status" value="1"/>
</dbReference>
<evidence type="ECO:0000313" key="10">
    <source>
        <dbReference type="Proteomes" id="UP000184310"/>
    </source>
</evidence>
<sequence>MIKKMSADKLYKFFIYLCLSIFAISIIVPLGWSILAAFKHKSEFYGNPWALPKGMYLENFRKAFVDAHMGEYFINSIVVTALALIILLVVAIPAAYVLSRFEFKSKRVLDTLFSAGLFINVNYIVVPIFLLVLDGEKAIKQIFSLPATMTLFLDSRIVLSLIYASTALPFTIYLLTSYLKSLPKAYEEAAYIDGCTYLKTLTNVIIPMARPSIITVILFNFLAFWNEYIIALTLLPNKSKTLPLGLINLMQVQKTATDYGAMYAGLVIVMIPTIILYILVQKKLTEGMTIGGMKE</sequence>
<keyword evidence="10" id="KW-1185">Reference proteome</keyword>
<dbReference type="InterPro" id="IPR000515">
    <property type="entry name" value="MetI-like"/>
</dbReference>